<dbReference type="Proteomes" id="UP001191019">
    <property type="component" value="Unassembled WGS sequence"/>
</dbReference>
<organism evidence="3 4">
    <name type="scientific">Candidatus Nanosyncoccus alces</name>
    <dbReference type="NCBI Taxonomy" id="2171997"/>
    <lineage>
        <taxon>Bacteria</taxon>
        <taxon>Candidatus Saccharimonadota</taxon>
        <taxon>Candidatus Nanosyncoccalia</taxon>
        <taxon>Candidatus Nanosyncoccales</taxon>
        <taxon>Candidatus Nanosyncoccaceae</taxon>
        <taxon>Candidatus Nanosyncoccus</taxon>
    </lineage>
</organism>
<dbReference type="RefSeq" id="WP_129735456.1">
    <property type="nucleotide sequence ID" value="NZ_PRLM01000006.1"/>
</dbReference>
<evidence type="ECO:0000313" key="3">
    <source>
        <dbReference type="EMBL" id="RYC74567.1"/>
    </source>
</evidence>
<dbReference type="EMBL" id="PRLM01000006">
    <property type="protein sequence ID" value="RYC74567.1"/>
    <property type="molecule type" value="Genomic_DNA"/>
</dbReference>
<keyword evidence="2" id="KW-0472">Membrane</keyword>
<reference evidence="3 4" key="1">
    <citation type="journal article" date="2018" name="bioRxiv">
        <title>Evidence of independent acquisition and adaption of ultra-small bacteria to human hosts across the highly diverse yet reduced genomes of the phylum Saccharibacteria.</title>
        <authorList>
            <person name="McLean J.S."/>
            <person name="Bor B."/>
            <person name="To T.T."/>
            <person name="Liu Q."/>
            <person name="Kearns K.A."/>
            <person name="Solden L.M."/>
            <person name="Wrighton K.C."/>
            <person name="He X."/>
            <person name="Shi W."/>
        </authorList>
    </citation>
    <scope>NUCLEOTIDE SEQUENCE [LARGE SCALE GENOMIC DNA]</scope>
    <source>
        <strain evidence="3 4">TM7_G3_2_Rum_HOT_351B</strain>
    </source>
</reference>
<accession>A0ABY0FNI3</accession>
<evidence type="ECO:0000256" key="2">
    <source>
        <dbReference type="SAM" id="Phobius"/>
    </source>
</evidence>
<keyword evidence="2" id="KW-1133">Transmembrane helix</keyword>
<evidence type="ECO:0000313" key="4">
    <source>
        <dbReference type="Proteomes" id="UP001191019"/>
    </source>
</evidence>
<proteinExistence type="predicted"/>
<sequence length="212" mass="23861">MARRASFPDKDESKQPVLVRRVANRRSTLKSGRTIGEQREKFETANERMIARQKDKRQKRLRVFLVSFGFATLAAVLVGAYLLLIDRSGENQLKNKPEAYVYQPTIEIVDEDATAAEGKITSRMQEYIGQAEADFRSLGYQPTKAVLPTNTIREVDFYLDGHSGFIKMVIDRGTAVSVEDADRMLRYLADQGITDFQYIDVRLPYKGGGGGG</sequence>
<protein>
    <submittedName>
        <fullName evidence="3">Uncharacterized protein</fullName>
    </submittedName>
</protein>
<feature type="region of interest" description="Disordered" evidence="1">
    <location>
        <begin position="1"/>
        <end position="20"/>
    </location>
</feature>
<feature type="transmembrane region" description="Helical" evidence="2">
    <location>
        <begin position="63"/>
        <end position="84"/>
    </location>
</feature>
<comment type="caution">
    <text evidence="3">The sequence shown here is derived from an EMBL/GenBank/DDBJ whole genome shotgun (WGS) entry which is preliminary data.</text>
</comment>
<evidence type="ECO:0000256" key="1">
    <source>
        <dbReference type="SAM" id="MobiDB-lite"/>
    </source>
</evidence>
<keyword evidence="2" id="KW-0812">Transmembrane</keyword>
<name>A0ABY0FNI3_9BACT</name>
<gene>
    <name evidence="3" type="ORF">G3RUM_00724</name>
</gene>
<feature type="compositionally biased region" description="Basic and acidic residues" evidence="1">
    <location>
        <begin position="1"/>
        <end position="14"/>
    </location>
</feature>
<keyword evidence="4" id="KW-1185">Reference proteome</keyword>
<reference evidence="3 4" key="2">
    <citation type="journal article" date="2020" name="Cell Rep.">
        <title>Acquisition and Adaptation of Ultra-small Parasitic Reduced Genome Bacteria to Mammalian Hosts.</title>
        <authorList>
            <person name="McLean J.S."/>
            <person name="Bor B."/>
            <person name="Kerns K.A."/>
            <person name="Liu Q."/>
            <person name="To T.T."/>
            <person name="Solden L."/>
            <person name="Hendrickson E.L."/>
            <person name="Wrighton K."/>
            <person name="Shi W."/>
            <person name="He X."/>
        </authorList>
    </citation>
    <scope>NUCLEOTIDE SEQUENCE [LARGE SCALE GENOMIC DNA]</scope>
    <source>
        <strain evidence="3 4">TM7_G3_2_Rum_HOT_351B</strain>
    </source>
</reference>